<evidence type="ECO:0000259" key="1">
    <source>
        <dbReference type="Pfam" id="PF06985"/>
    </source>
</evidence>
<dbReference type="Proteomes" id="UP000800041">
    <property type="component" value="Unassembled WGS sequence"/>
</dbReference>
<dbReference type="PANTHER" id="PTHR33112">
    <property type="entry name" value="DOMAIN PROTEIN, PUTATIVE-RELATED"/>
    <property type="match status" value="1"/>
</dbReference>
<accession>A0A6G1HBC9</accession>
<reference evidence="2" key="1">
    <citation type="journal article" date="2020" name="Stud. Mycol.">
        <title>101 Dothideomycetes genomes: a test case for predicting lifestyles and emergence of pathogens.</title>
        <authorList>
            <person name="Haridas S."/>
            <person name="Albert R."/>
            <person name="Binder M."/>
            <person name="Bloem J."/>
            <person name="Labutti K."/>
            <person name="Salamov A."/>
            <person name="Andreopoulos B."/>
            <person name="Baker S."/>
            <person name="Barry K."/>
            <person name="Bills G."/>
            <person name="Bluhm B."/>
            <person name="Cannon C."/>
            <person name="Castanera R."/>
            <person name="Culley D."/>
            <person name="Daum C."/>
            <person name="Ezra D."/>
            <person name="Gonzalez J."/>
            <person name="Henrissat B."/>
            <person name="Kuo A."/>
            <person name="Liang C."/>
            <person name="Lipzen A."/>
            <person name="Lutzoni F."/>
            <person name="Magnuson J."/>
            <person name="Mondo S."/>
            <person name="Nolan M."/>
            <person name="Ohm R."/>
            <person name="Pangilinan J."/>
            <person name="Park H.-J."/>
            <person name="Ramirez L."/>
            <person name="Alfaro M."/>
            <person name="Sun H."/>
            <person name="Tritt A."/>
            <person name="Yoshinaga Y."/>
            <person name="Zwiers L.-H."/>
            <person name="Turgeon B."/>
            <person name="Goodwin S."/>
            <person name="Spatafora J."/>
            <person name="Crous P."/>
            <person name="Grigoriev I."/>
        </authorList>
    </citation>
    <scope>NUCLEOTIDE SEQUENCE</scope>
    <source>
        <strain evidence="2">CBS 113979</strain>
    </source>
</reference>
<gene>
    <name evidence="2" type="ORF">K402DRAFT_390155</name>
</gene>
<dbReference type="OrthoDB" id="3486565at2759"/>
<protein>
    <submittedName>
        <fullName evidence="2">HET-domain-containing protein</fullName>
    </submittedName>
</protein>
<proteinExistence type="predicted"/>
<dbReference type="Pfam" id="PF06985">
    <property type="entry name" value="HET"/>
    <property type="match status" value="1"/>
</dbReference>
<dbReference type="AlphaFoldDB" id="A0A6G1HBC9"/>
<organism evidence="2 3">
    <name type="scientific">Aulographum hederae CBS 113979</name>
    <dbReference type="NCBI Taxonomy" id="1176131"/>
    <lineage>
        <taxon>Eukaryota</taxon>
        <taxon>Fungi</taxon>
        <taxon>Dikarya</taxon>
        <taxon>Ascomycota</taxon>
        <taxon>Pezizomycotina</taxon>
        <taxon>Dothideomycetes</taxon>
        <taxon>Pleosporomycetidae</taxon>
        <taxon>Aulographales</taxon>
        <taxon>Aulographaceae</taxon>
    </lineage>
</organism>
<feature type="domain" description="Heterokaryon incompatibility" evidence="1">
    <location>
        <begin position="219"/>
        <end position="376"/>
    </location>
</feature>
<keyword evidence="3" id="KW-1185">Reference proteome</keyword>
<evidence type="ECO:0000313" key="2">
    <source>
        <dbReference type="EMBL" id="KAF1990533.1"/>
    </source>
</evidence>
<dbReference type="PANTHER" id="PTHR33112:SF16">
    <property type="entry name" value="HETEROKARYON INCOMPATIBILITY DOMAIN-CONTAINING PROTEIN"/>
    <property type="match status" value="1"/>
</dbReference>
<evidence type="ECO:0000313" key="3">
    <source>
        <dbReference type="Proteomes" id="UP000800041"/>
    </source>
</evidence>
<sequence length="698" mass="78981">MIPSFKALQRLSHSKSGAGPLPAALPDVRCAECIQLDAHDFLGVLHLSITDLEECPCAVCLYIFRLFTDDEIKRAKSEALPSQYGRVSVFPLQDLSGKEKVRKASDRTIRNAVLEVNVTWHTGILVRRGVFLCTDSSHAFDRSFWQSAPQLGFDNRVSTIRSWITECTESHPKCKGNNLSFRPLAARYIDVGVGVGGQTNNIRLVSTRSILEKCQGFGYLALSYCWGGVDIPVKTTTKRYAKYHECILFDDLPKTFQDVVTVTRAVGVRYLWIDSLCIVQDDTRDWQREAAKMASIFGAALLTISATASQNCNSGCGISTIFEGASAFPRAPKKSTSAPIAPGSIRGLSLRYPHVEADKKLFHFSPLHDRGWIFQESLLSRRMLHLTPNQFWWQCRTLIDSEDGFVYSREPQTRIGIAGSILPLADFSSVVKDKTNDPFRSANGLWWDVVRDFTQRRFTQPSDNYAGLAGVMKMFQSLSGDRDFCGLWWKDIGLHLSWWIDTGRSTKPHITTLPGRIPSWTWMSLPHDGSLRVRNWVYPHRMDDQIWNEKWSFKTQVKSEDMMIRWTGAAWTSIPSSGALTVRGLLGRMQGFKREAEPPPNCSTPRWAIKFDPDVRNEIRLWDSFDVLNIWTAENNGDWVDRGKYRSAFLILLPAEGAKAYRRLGLLVIEMKSKSWMDVKIAGGKFLSDVREDTIVLV</sequence>
<dbReference type="EMBL" id="ML977142">
    <property type="protein sequence ID" value="KAF1990533.1"/>
    <property type="molecule type" value="Genomic_DNA"/>
</dbReference>
<dbReference type="InterPro" id="IPR010730">
    <property type="entry name" value="HET"/>
</dbReference>
<name>A0A6G1HBC9_9PEZI</name>